<gene>
    <name evidence="1" type="ORF">C8E97_6770</name>
</gene>
<name>A0A495VJ16_9PSEU</name>
<keyword evidence="2" id="KW-1185">Reference proteome</keyword>
<dbReference type="AlphaFoldDB" id="A0A495VJ16"/>
<dbReference type="Proteomes" id="UP000282084">
    <property type="component" value="Unassembled WGS sequence"/>
</dbReference>
<reference evidence="1 2" key="1">
    <citation type="submission" date="2018-10" db="EMBL/GenBank/DDBJ databases">
        <title>Sequencing the genomes of 1000 actinobacteria strains.</title>
        <authorList>
            <person name="Klenk H.-P."/>
        </authorList>
    </citation>
    <scope>NUCLEOTIDE SEQUENCE [LARGE SCALE GENOMIC DNA]</scope>
    <source>
        <strain evidence="1 2">DSM 43800</strain>
    </source>
</reference>
<evidence type="ECO:0000313" key="1">
    <source>
        <dbReference type="EMBL" id="RKT49274.1"/>
    </source>
</evidence>
<proteinExistence type="predicted"/>
<dbReference type="EMBL" id="RBXO01000003">
    <property type="protein sequence ID" value="RKT49274.1"/>
    <property type="molecule type" value="Genomic_DNA"/>
</dbReference>
<dbReference type="RefSeq" id="WP_170212193.1">
    <property type="nucleotide sequence ID" value="NZ_RBXO01000003.1"/>
</dbReference>
<sequence length="49" mass="5270">MGKIEETVSRWEFGSAHLQLCERLRSGCADVEVGDDADDSIEQEGGVGS</sequence>
<accession>A0A495VJ16</accession>
<comment type="caution">
    <text evidence="1">The sequence shown here is derived from an EMBL/GenBank/DDBJ whole genome shotgun (WGS) entry which is preliminary data.</text>
</comment>
<organism evidence="1 2">
    <name type="scientific">Saccharothrix australiensis</name>
    <dbReference type="NCBI Taxonomy" id="2072"/>
    <lineage>
        <taxon>Bacteria</taxon>
        <taxon>Bacillati</taxon>
        <taxon>Actinomycetota</taxon>
        <taxon>Actinomycetes</taxon>
        <taxon>Pseudonocardiales</taxon>
        <taxon>Pseudonocardiaceae</taxon>
        <taxon>Saccharothrix</taxon>
    </lineage>
</organism>
<protein>
    <submittedName>
        <fullName evidence="1">Uncharacterized protein</fullName>
    </submittedName>
</protein>
<evidence type="ECO:0000313" key="2">
    <source>
        <dbReference type="Proteomes" id="UP000282084"/>
    </source>
</evidence>